<organism evidence="1">
    <name type="scientific">Rhizophora mucronata</name>
    <name type="common">Asiatic mangrove</name>
    <dbReference type="NCBI Taxonomy" id="61149"/>
    <lineage>
        <taxon>Eukaryota</taxon>
        <taxon>Viridiplantae</taxon>
        <taxon>Streptophyta</taxon>
        <taxon>Embryophyta</taxon>
        <taxon>Tracheophyta</taxon>
        <taxon>Spermatophyta</taxon>
        <taxon>Magnoliopsida</taxon>
        <taxon>eudicotyledons</taxon>
        <taxon>Gunneridae</taxon>
        <taxon>Pentapetalae</taxon>
        <taxon>rosids</taxon>
        <taxon>fabids</taxon>
        <taxon>Malpighiales</taxon>
        <taxon>Rhizophoraceae</taxon>
        <taxon>Rhizophora</taxon>
    </lineage>
</organism>
<protein>
    <submittedName>
        <fullName evidence="1">Uncharacterized protein MANES_02G112800</fullName>
    </submittedName>
</protein>
<accession>A0A2P2QBA9</accession>
<dbReference type="EMBL" id="GGEC01083761">
    <property type="protein sequence ID" value="MBX64245.1"/>
    <property type="molecule type" value="Transcribed_RNA"/>
</dbReference>
<reference evidence="1" key="1">
    <citation type="submission" date="2018-02" db="EMBL/GenBank/DDBJ databases">
        <title>Rhizophora mucronata_Transcriptome.</title>
        <authorList>
            <person name="Meera S.P."/>
            <person name="Sreeshan A."/>
            <person name="Augustine A."/>
        </authorList>
    </citation>
    <scope>NUCLEOTIDE SEQUENCE</scope>
    <source>
        <tissue evidence="1">Leaf</tissue>
    </source>
</reference>
<name>A0A2P2QBA9_RHIMU</name>
<proteinExistence type="predicted"/>
<evidence type="ECO:0000313" key="1">
    <source>
        <dbReference type="EMBL" id="MBX64245.1"/>
    </source>
</evidence>
<sequence>MWRWRRWWV</sequence>